<feature type="transmembrane region" description="Helical" evidence="1">
    <location>
        <begin position="175"/>
        <end position="194"/>
    </location>
</feature>
<keyword evidence="1" id="KW-0472">Membrane</keyword>
<accession>A0A0W0TE48</accession>
<keyword evidence="1" id="KW-1133">Transmembrane helix</keyword>
<feature type="transmembrane region" description="Helical" evidence="1">
    <location>
        <begin position="95"/>
        <end position="116"/>
    </location>
</feature>
<dbReference type="PATRIC" id="fig|1212489.4.peg.218"/>
<evidence type="ECO:0000313" key="2">
    <source>
        <dbReference type="EMBL" id="KTC93863.1"/>
    </source>
</evidence>
<keyword evidence="1" id="KW-0812">Transmembrane</keyword>
<protein>
    <recommendedName>
        <fullName evidence="4">Transmembrane protein</fullName>
    </recommendedName>
</protein>
<dbReference type="STRING" id="1212489.Ldro_0213"/>
<feature type="transmembrane region" description="Helical" evidence="1">
    <location>
        <begin position="56"/>
        <end position="83"/>
    </location>
</feature>
<sequence>MNNDLTHSKCDFSPHISWSAIFSGAFIGVGLGFLLQLYGVAIGLSVFNASPNGTTAIAIGGLIGFLIGVIISMGSAGFVAGYLGRSHHCHCHGGVIYGFLTWSIALLLSALMIMPLSHYTSAYTKNLAPTISVDQSSPQPIAITSSANSSSSNMAMENNQTNVKVTPNTLTGSSWIMFMLFFIGAISSCIGACMSMKCKQVCHEAPTESTQRPVI</sequence>
<evidence type="ECO:0000256" key="1">
    <source>
        <dbReference type="SAM" id="Phobius"/>
    </source>
</evidence>
<dbReference type="AlphaFoldDB" id="A0A0W0TE48"/>
<dbReference type="OrthoDB" id="5654176at2"/>
<reference evidence="2 3" key="1">
    <citation type="submission" date="2015-11" db="EMBL/GenBank/DDBJ databases">
        <title>Genomic analysis of 38 Legionella species identifies large and diverse effector repertoires.</title>
        <authorList>
            <person name="Burstein D."/>
            <person name="Amaro F."/>
            <person name="Zusman T."/>
            <person name="Lifshitz Z."/>
            <person name="Cohen O."/>
            <person name="Gilbert J.A."/>
            <person name="Pupko T."/>
            <person name="Shuman H.A."/>
            <person name="Segal G."/>
        </authorList>
    </citation>
    <scope>NUCLEOTIDE SEQUENCE [LARGE SCALE GENOMIC DNA]</scope>
    <source>
        <strain evidence="2 3">ATCC 700990</strain>
    </source>
</reference>
<name>A0A0W0TE48_9GAMM</name>
<organism evidence="2 3">
    <name type="scientific">Legionella drozanskii LLAP-1</name>
    <dbReference type="NCBI Taxonomy" id="1212489"/>
    <lineage>
        <taxon>Bacteria</taxon>
        <taxon>Pseudomonadati</taxon>
        <taxon>Pseudomonadota</taxon>
        <taxon>Gammaproteobacteria</taxon>
        <taxon>Legionellales</taxon>
        <taxon>Legionellaceae</taxon>
        <taxon>Legionella</taxon>
    </lineage>
</organism>
<evidence type="ECO:0008006" key="4">
    <source>
        <dbReference type="Google" id="ProtNLM"/>
    </source>
</evidence>
<dbReference type="RefSeq" id="WP_058494565.1">
    <property type="nucleotide sequence ID" value="NZ_CAAAIU010000006.1"/>
</dbReference>
<evidence type="ECO:0000313" key="3">
    <source>
        <dbReference type="Proteomes" id="UP000054736"/>
    </source>
</evidence>
<feature type="transmembrane region" description="Helical" evidence="1">
    <location>
        <begin position="21"/>
        <end position="44"/>
    </location>
</feature>
<comment type="caution">
    <text evidence="2">The sequence shown here is derived from an EMBL/GenBank/DDBJ whole genome shotgun (WGS) entry which is preliminary data.</text>
</comment>
<keyword evidence="3" id="KW-1185">Reference proteome</keyword>
<dbReference type="Proteomes" id="UP000054736">
    <property type="component" value="Unassembled WGS sequence"/>
</dbReference>
<gene>
    <name evidence="2" type="ORF">Ldro_0213</name>
</gene>
<dbReference type="EMBL" id="LNXY01000001">
    <property type="protein sequence ID" value="KTC93863.1"/>
    <property type="molecule type" value="Genomic_DNA"/>
</dbReference>
<proteinExistence type="predicted"/>